<name>A0A1H2QPV4_HALVA</name>
<evidence type="ECO:0000313" key="1">
    <source>
        <dbReference type="EMBL" id="SDW09217.1"/>
    </source>
</evidence>
<sequence length="101" mass="10687">MKRQQQVADILRHSDIDTPPAYRLLDVVTELGDIAAEINETTGYGTDSTALSVREDELGDALFALLALCEQLDVDADAALSTALAKYEGRSGTSGTPTSGD</sequence>
<protein>
    <submittedName>
        <fullName evidence="1">MazG nucleotide pyrophosphohydrolase domain-containing protein</fullName>
    </submittedName>
</protein>
<evidence type="ECO:0000313" key="2">
    <source>
        <dbReference type="Proteomes" id="UP000182573"/>
    </source>
</evidence>
<dbReference type="Proteomes" id="UP000182573">
    <property type="component" value="Unassembled WGS sequence"/>
</dbReference>
<gene>
    <name evidence="1" type="ORF">SAMN05443574_101329</name>
</gene>
<reference evidence="1 2" key="1">
    <citation type="submission" date="2016-10" db="EMBL/GenBank/DDBJ databases">
        <authorList>
            <person name="de Groot N.N."/>
        </authorList>
    </citation>
    <scope>NUCLEOTIDE SEQUENCE [LARGE SCALE GENOMIC DNA]</scope>
    <source>
        <strain evidence="1 2">DSM 3756</strain>
    </source>
</reference>
<dbReference type="SUPFAM" id="SSF101386">
    <property type="entry name" value="all-alpha NTP pyrophosphatases"/>
    <property type="match status" value="1"/>
</dbReference>
<dbReference type="Gene3D" id="1.10.287.1080">
    <property type="entry name" value="MazG-like"/>
    <property type="match status" value="1"/>
</dbReference>
<proteinExistence type="predicted"/>
<dbReference type="CDD" id="cd11523">
    <property type="entry name" value="NTP-PPase"/>
    <property type="match status" value="1"/>
</dbReference>
<dbReference type="EMBL" id="FNOF01000001">
    <property type="protein sequence ID" value="SDW09217.1"/>
    <property type="molecule type" value="Genomic_DNA"/>
</dbReference>
<dbReference type="GO" id="GO:0016787">
    <property type="term" value="F:hydrolase activity"/>
    <property type="evidence" value="ECO:0007669"/>
    <property type="project" value="UniProtKB-KW"/>
</dbReference>
<accession>A0A1H2QPV4</accession>
<dbReference type="AlphaFoldDB" id="A0A1H2QPV4"/>
<dbReference type="RefSeq" id="WP_004518547.1">
    <property type="nucleotide sequence ID" value="NZ_FNOF01000001.1"/>
</dbReference>
<dbReference type="STRING" id="28442.SAMN05443574_101329"/>
<organism evidence="1 2">
    <name type="scientific">Haloarcula vallismortis</name>
    <name type="common">Halobacterium vallismortis</name>
    <dbReference type="NCBI Taxonomy" id="28442"/>
    <lineage>
        <taxon>Archaea</taxon>
        <taxon>Methanobacteriati</taxon>
        <taxon>Methanobacteriota</taxon>
        <taxon>Stenosarchaea group</taxon>
        <taxon>Halobacteria</taxon>
        <taxon>Halobacteriales</taxon>
        <taxon>Haloarculaceae</taxon>
        <taxon>Haloarcula</taxon>
    </lineage>
</organism>
<keyword evidence="1" id="KW-0378">Hydrolase</keyword>